<dbReference type="Proteomes" id="UP001231649">
    <property type="component" value="Chromosome 1"/>
</dbReference>
<reference evidence="1" key="1">
    <citation type="submission" date="2023-03" db="EMBL/GenBank/DDBJ databases">
        <title>Chromosome-level genomes of two armyworms, Mythimna separata and Mythimna loreyi, provide insights into the biosynthesis and reception of sex pheromones.</title>
        <authorList>
            <person name="Zhao H."/>
        </authorList>
    </citation>
    <scope>NUCLEOTIDE SEQUENCE</scope>
    <source>
        <strain evidence="1">BeijingLab</strain>
    </source>
</reference>
<evidence type="ECO:0000313" key="1">
    <source>
        <dbReference type="EMBL" id="KAJ8737729.1"/>
    </source>
</evidence>
<gene>
    <name evidence="1" type="ORF">PYW08_000324</name>
</gene>
<organism evidence="1 2">
    <name type="scientific">Mythimna loreyi</name>
    <dbReference type="NCBI Taxonomy" id="667449"/>
    <lineage>
        <taxon>Eukaryota</taxon>
        <taxon>Metazoa</taxon>
        <taxon>Ecdysozoa</taxon>
        <taxon>Arthropoda</taxon>
        <taxon>Hexapoda</taxon>
        <taxon>Insecta</taxon>
        <taxon>Pterygota</taxon>
        <taxon>Neoptera</taxon>
        <taxon>Endopterygota</taxon>
        <taxon>Lepidoptera</taxon>
        <taxon>Glossata</taxon>
        <taxon>Ditrysia</taxon>
        <taxon>Noctuoidea</taxon>
        <taxon>Noctuidae</taxon>
        <taxon>Noctuinae</taxon>
        <taxon>Hadenini</taxon>
        <taxon>Mythimna</taxon>
    </lineage>
</organism>
<proteinExistence type="predicted"/>
<accession>A0ACC2RC48</accession>
<sequence>MGCMLRSDKMTKCVMYLQPETAFEVLSGVGELGCVQFIDLYPELQLFQRRFVMEVCRYSEMERKLINVKKEMEAFEIEPFEQDYPSRAQPLADLEDFENTVQKWEVDMQEMNTNETNIMKGYYELFEFHYVLTYIGPILGEVELKKEDLFAKKKGMADLTIGSGGRLIVTTGVVRRIRSLAFETMLWRVCRGIIYYRQAEHDKIMMDPQSRTEVRKVAFMVVCQGEQLAQRIQKVCAGFQVNTFPCPSIAKDRRDLEYMLDRRLADLEQVLEKTKYIRCRFLRDVARNYRVWMGTVRKSKAIYHVMNMFQYEKCLIGECWIPDDDLKHVEKLLEDVTEQMESNVPSFLSKVKTDDKPPTYHRTNNFTRGFQNLINAYGDSTYRELNPGLYTLITFPFLFAMMFGDLGHGFILMLFGAWMVKNEAYFLAQRATNEIWNILFGGRYVILLMGLFSIFTGFCYNDLFSRAFSIQRSYWINYFSVDELATDENFELDPTLDTRKPYMYGEDPVWRLAKNKIMFENSFKMKISIIVGIIHMMFGISLSFFNYKYFGRYYSIFLQFIPELTFLTLMFFWLVVMIFIKWFLYSPKSEDPERGTACAPQILILFIDMVLMSETKPANDGCKVAYMFEKQRLLQMSLVFVSVASVPILLFGTPVYKMVQNKKERKKAMLRLRNFKKTGEINPALEIKLAKEVDQFSVPMAELMIHQGVHTIEFVLSTISHTASYLRLWALSLAHSQLSEMLWNMILSKLSLKVHGLQGAFRLIPIFALWAFFTLSILVVMEGLSAFLHCLRLHWVEFMSKFYEGNGYPFKPFSFKQLLAGEPSKTDAGCKKFDIWPLF</sequence>
<keyword evidence="2" id="KW-1185">Reference proteome</keyword>
<protein>
    <submittedName>
        <fullName evidence="1">Uncharacterized protein</fullName>
    </submittedName>
</protein>
<comment type="caution">
    <text evidence="1">The sequence shown here is derived from an EMBL/GenBank/DDBJ whole genome shotgun (WGS) entry which is preliminary data.</text>
</comment>
<dbReference type="EMBL" id="CM056777">
    <property type="protein sequence ID" value="KAJ8737729.1"/>
    <property type="molecule type" value="Genomic_DNA"/>
</dbReference>
<evidence type="ECO:0000313" key="2">
    <source>
        <dbReference type="Proteomes" id="UP001231649"/>
    </source>
</evidence>
<name>A0ACC2RC48_9NEOP</name>